<feature type="transmembrane region" description="Helical" evidence="7">
    <location>
        <begin position="6"/>
        <end position="30"/>
    </location>
</feature>
<dbReference type="PROSITE" id="PS51007">
    <property type="entry name" value="CYTC"/>
    <property type="match status" value="1"/>
</dbReference>
<organism evidence="9 10">
    <name type="scientific">Pontibacter ruber</name>
    <dbReference type="NCBI Taxonomy" id="1343895"/>
    <lineage>
        <taxon>Bacteria</taxon>
        <taxon>Pseudomonadati</taxon>
        <taxon>Bacteroidota</taxon>
        <taxon>Cytophagia</taxon>
        <taxon>Cytophagales</taxon>
        <taxon>Hymenobacteraceae</taxon>
        <taxon>Pontibacter</taxon>
    </lineage>
</organism>
<protein>
    <submittedName>
        <fullName evidence="9">SirB2 family protein</fullName>
    </submittedName>
</protein>
<keyword evidence="10" id="KW-1185">Reference proteome</keyword>
<dbReference type="InterPro" id="IPR008168">
    <property type="entry name" value="Cyt_C_IC"/>
</dbReference>
<evidence type="ECO:0000259" key="8">
    <source>
        <dbReference type="PROSITE" id="PS51007"/>
    </source>
</evidence>
<accession>A0ABW5CWN3</accession>
<dbReference type="InterPro" id="IPR036909">
    <property type="entry name" value="Cyt_c-like_dom_sf"/>
</dbReference>
<evidence type="ECO:0000256" key="3">
    <source>
        <dbReference type="ARBA" id="ARBA00022723"/>
    </source>
</evidence>
<dbReference type="PANTHER" id="PTHR33751:SF1">
    <property type="entry name" value="CBB3-TYPE CYTOCHROME C OXIDASE SUBUNIT FIXP"/>
    <property type="match status" value="1"/>
</dbReference>
<evidence type="ECO:0000256" key="2">
    <source>
        <dbReference type="ARBA" id="ARBA00022617"/>
    </source>
</evidence>
<evidence type="ECO:0000256" key="4">
    <source>
        <dbReference type="ARBA" id="ARBA00022982"/>
    </source>
</evidence>
<dbReference type="InterPro" id="IPR009056">
    <property type="entry name" value="Cyt_c-like_dom"/>
</dbReference>
<dbReference type="SUPFAM" id="SSF46626">
    <property type="entry name" value="Cytochrome c"/>
    <property type="match status" value="1"/>
</dbReference>
<evidence type="ECO:0000256" key="7">
    <source>
        <dbReference type="SAM" id="Phobius"/>
    </source>
</evidence>
<keyword evidence="5 6" id="KW-0408">Iron</keyword>
<keyword evidence="7" id="KW-1133">Transmembrane helix</keyword>
<evidence type="ECO:0000313" key="10">
    <source>
        <dbReference type="Proteomes" id="UP001597374"/>
    </source>
</evidence>
<dbReference type="PRINTS" id="PR00605">
    <property type="entry name" value="CYTCHROMECIC"/>
</dbReference>
<dbReference type="EMBL" id="JBHUIM010000001">
    <property type="protein sequence ID" value="MFD2246413.1"/>
    <property type="molecule type" value="Genomic_DNA"/>
</dbReference>
<dbReference type="InterPro" id="IPR007360">
    <property type="entry name" value="SirB"/>
</dbReference>
<feature type="transmembrane region" description="Helical" evidence="7">
    <location>
        <begin position="45"/>
        <end position="63"/>
    </location>
</feature>
<reference evidence="10" key="1">
    <citation type="journal article" date="2019" name="Int. J. Syst. Evol. Microbiol.">
        <title>The Global Catalogue of Microorganisms (GCM) 10K type strain sequencing project: providing services to taxonomists for standard genome sequencing and annotation.</title>
        <authorList>
            <consortium name="The Broad Institute Genomics Platform"/>
            <consortium name="The Broad Institute Genome Sequencing Center for Infectious Disease"/>
            <person name="Wu L."/>
            <person name="Ma J."/>
        </authorList>
    </citation>
    <scope>NUCLEOTIDE SEQUENCE [LARGE SCALE GENOMIC DNA]</scope>
    <source>
        <strain evidence="10">CGMCC 4.1782</strain>
    </source>
</reference>
<gene>
    <name evidence="9" type="ORF">ACFSKP_09120</name>
</gene>
<evidence type="ECO:0000256" key="5">
    <source>
        <dbReference type="ARBA" id="ARBA00023004"/>
    </source>
</evidence>
<evidence type="ECO:0000256" key="1">
    <source>
        <dbReference type="ARBA" id="ARBA00022448"/>
    </source>
</evidence>
<feature type="transmembrane region" description="Helical" evidence="7">
    <location>
        <begin position="69"/>
        <end position="91"/>
    </location>
</feature>
<keyword evidence="7" id="KW-0472">Membrane</keyword>
<keyword evidence="4" id="KW-0249">Electron transport</keyword>
<evidence type="ECO:0000313" key="9">
    <source>
        <dbReference type="EMBL" id="MFD2246413.1"/>
    </source>
</evidence>
<keyword evidence="7" id="KW-0812">Transmembrane</keyword>
<dbReference type="RefSeq" id="WP_250428156.1">
    <property type="nucleotide sequence ID" value="NZ_JALPRR010000001.1"/>
</dbReference>
<dbReference type="PANTHER" id="PTHR33751">
    <property type="entry name" value="CBB3-TYPE CYTOCHROME C OXIDASE SUBUNIT FIXP"/>
    <property type="match status" value="1"/>
</dbReference>
<sequence>MPITALLHAHVLVLVLFLLLFTVKVVLLLLNKRDALAKVRTKTKVADVILGVLILITGGWLVLNYTGGLPSWLIVKIVLVLAAIPLGIIGLKRENKPLAVLALFLFLYVYGVAETNSLTMQKADAPAAISSDATSPAQPKPEEAKGEILSSLNESSLTNGKSIYVQVCATCHGANGEKGLGGAANLAASTLSLNQRKDVIHKGRGMMPGFGQQLSEQEIEQVAAYTMTLKK</sequence>
<dbReference type="Proteomes" id="UP001597374">
    <property type="component" value="Unassembled WGS sequence"/>
</dbReference>
<feature type="domain" description="Cytochrome c" evidence="8">
    <location>
        <begin position="155"/>
        <end position="230"/>
    </location>
</feature>
<evidence type="ECO:0000256" key="6">
    <source>
        <dbReference type="PROSITE-ProRule" id="PRU00433"/>
    </source>
</evidence>
<dbReference type="InterPro" id="IPR050597">
    <property type="entry name" value="Cytochrome_c_Oxidase_Subunit"/>
</dbReference>
<name>A0ABW5CWN3_9BACT</name>
<keyword evidence="3 6" id="KW-0479">Metal-binding</keyword>
<keyword evidence="1" id="KW-0813">Transport</keyword>
<keyword evidence="2 6" id="KW-0349">Heme</keyword>
<feature type="transmembrane region" description="Helical" evidence="7">
    <location>
        <begin position="98"/>
        <end position="113"/>
    </location>
</feature>
<dbReference type="Pfam" id="PF13442">
    <property type="entry name" value="Cytochrome_CBB3"/>
    <property type="match status" value="1"/>
</dbReference>
<dbReference type="Pfam" id="PF04247">
    <property type="entry name" value="SirB"/>
    <property type="match status" value="1"/>
</dbReference>
<comment type="caution">
    <text evidence="9">The sequence shown here is derived from an EMBL/GenBank/DDBJ whole genome shotgun (WGS) entry which is preliminary data.</text>
</comment>
<proteinExistence type="predicted"/>
<dbReference type="Gene3D" id="1.10.760.10">
    <property type="entry name" value="Cytochrome c-like domain"/>
    <property type="match status" value="1"/>
</dbReference>